<dbReference type="InterPro" id="IPR040442">
    <property type="entry name" value="Pyrv_kinase-like_dom_sf"/>
</dbReference>
<keyword evidence="3 8" id="KW-0456">Lyase</keyword>
<evidence type="ECO:0000256" key="2">
    <source>
        <dbReference type="ARBA" id="ARBA00022842"/>
    </source>
</evidence>
<dbReference type="GO" id="GO:0019394">
    <property type="term" value="P:glucarate catabolic process"/>
    <property type="evidence" value="ECO:0007669"/>
    <property type="project" value="InterPro"/>
</dbReference>
<dbReference type="InterPro" id="IPR005000">
    <property type="entry name" value="Aldolase/citrate-lyase_domain"/>
</dbReference>
<evidence type="ECO:0000256" key="5">
    <source>
        <dbReference type="ARBA" id="ARBA00051339"/>
    </source>
</evidence>
<dbReference type="InterPro" id="IPR050251">
    <property type="entry name" value="HpcH-HpaI_aldolase"/>
</dbReference>
<proteinExistence type="predicted"/>
<comment type="catalytic activity">
    <reaction evidence="5">
        <text>D-glyceraldehyde + 3-hydroxypyruvate = 2-dehydro-D-galactonate</text>
        <dbReference type="Rhea" id="RHEA:80051"/>
        <dbReference type="ChEBI" id="CHEBI:17180"/>
        <dbReference type="ChEBI" id="CHEBI:17378"/>
        <dbReference type="ChEBI" id="CHEBI:28023"/>
    </reaction>
</comment>
<dbReference type="RefSeq" id="WP_169489993.1">
    <property type="nucleotide sequence ID" value="NZ_JABBGJ010000050.1"/>
</dbReference>
<dbReference type="GO" id="GO:0046872">
    <property type="term" value="F:metal ion binding"/>
    <property type="evidence" value="ECO:0007669"/>
    <property type="project" value="UniProtKB-KW"/>
</dbReference>
<evidence type="ECO:0000256" key="1">
    <source>
        <dbReference type="ARBA" id="ARBA00022723"/>
    </source>
</evidence>
<dbReference type="InterPro" id="IPR015813">
    <property type="entry name" value="Pyrv/PenolPyrv_kinase-like_dom"/>
</dbReference>
<feature type="domain" description="HpcH/HpaI aldolase/citrate lyase" evidence="7">
    <location>
        <begin position="26"/>
        <end position="249"/>
    </location>
</feature>
<dbReference type="PANTHER" id="PTHR30502:SF4">
    <property type="entry name" value="5-KETO-4-DEOXY-D-GLUCARATE ALDOLASE"/>
    <property type="match status" value="1"/>
</dbReference>
<evidence type="ECO:0000256" key="6">
    <source>
        <dbReference type="ARBA" id="ARBA00051592"/>
    </source>
</evidence>
<name>A0A848ILQ5_9BURK</name>
<comment type="catalytic activity">
    <reaction evidence="4">
        <text>D-glyceraldehyde + pyruvate = 2-dehydro-3-deoxy-L-galactonate</text>
        <dbReference type="Rhea" id="RHEA:80055"/>
        <dbReference type="ChEBI" id="CHEBI:15361"/>
        <dbReference type="ChEBI" id="CHEBI:17378"/>
        <dbReference type="ChEBI" id="CHEBI:75545"/>
    </reaction>
</comment>
<reference evidence="8 9" key="1">
    <citation type="submission" date="2020-04" db="EMBL/GenBank/DDBJ databases">
        <title>Paraburkholderia sp. RP-4-7 isolated from soil.</title>
        <authorList>
            <person name="Dahal R.H."/>
        </authorList>
    </citation>
    <scope>NUCLEOTIDE SEQUENCE [LARGE SCALE GENOMIC DNA]</scope>
    <source>
        <strain evidence="8 9">RP-4-7</strain>
    </source>
</reference>
<evidence type="ECO:0000313" key="9">
    <source>
        <dbReference type="Proteomes" id="UP000544134"/>
    </source>
</evidence>
<dbReference type="EC" id="4.1.2.20" evidence="8"/>
<evidence type="ECO:0000256" key="4">
    <source>
        <dbReference type="ARBA" id="ARBA00045074"/>
    </source>
</evidence>
<keyword evidence="1" id="KW-0479">Metal-binding</keyword>
<dbReference type="Proteomes" id="UP000544134">
    <property type="component" value="Unassembled WGS sequence"/>
</dbReference>
<dbReference type="GO" id="GO:0008672">
    <property type="term" value="F:2-dehydro-3-deoxyglucarate aldolase activity"/>
    <property type="evidence" value="ECO:0007669"/>
    <property type="project" value="UniProtKB-EC"/>
</dbReference>
<evidence type="ECO:0000256" key="3">
    <source>
        <dbReference type="ARBA" id="ARBA00023239"/>
    </source>
</evidence>
<dbReference type="NCBIfam" id="TIGR03239">
    <property type="entry name" value="GarL"/>
    <property type="match status" value="1"/>
</dbReference>
<keyword evidence="9" id="KW-1185">Reference proteome</keyword>
<dbReference type="AlphaFoldDB" id="A0A848ILQ5"/>
<organism evidence="8 9">
    <name type="scientific">Paraburkholderia polaris</name>
    <dbReference type="NCBI Taxonomy" id="2728848"/>
    <lineage>
        <taxon>Bacteria</taxon>
        <taxon>Pseudomonadati</taxon>
        <taxon>Pseudomonadota</taxon>
        <taxon>Betaproteobacteria</taxon>
        <taxon>Burkholderiales</taxon>
        <taxon>Burkholderiaceae</taxon>
        <taxon>Paraburkholderia</taxon>
    </lineage>
</organism>
<protein>
    <submittedName>
        <fullName evidence="8">2-dehydro-3-deoxyglucarate aldolase</fullName>
        <ecNumber evidence="8">4.1.2.20</ecNumber>
    </submittedName>
</protein>
<comment type="catalytic activity">
    <reaction evidence="6">
        <text>D-glyceraldehyde + 3-hydroxypyruvate = (3R,4S,5R)-3,4,5,6-tetrahydroxy-2-oxohexanoate</text>
        <dbReference type="Rhea" id="RHEA:80047"/>
        <dbReference type="ChEBI" id="CHEBI:17180"/>
        <dbReference type="ChEBI" id="CHEBI:17378"/>
        <dbReference type="ChEBI" id="CHEBI:231434"/>
    </reaction>
</comment>
<sequence length="271" mass="28913">MDSTSTPYRSIPNRFRQDLIAGERLIGCWCSLGSPITTEVLGLAGFDWLLLDCEHAPNDVSSLIPQLMALKDSVSAPVVRPSWNDTVEIKRLLDAGFCNFLIPYIESATEAQRAVAATRYPPQGVRGVSVSHRGNRYGTVPDYFRQANDHIAVMVQIESRAGVAAVRDIARVDGVDGIFVGPSDLAAGLGHPGDMHHAEVQDAIAAVFAAANAAGKPAGILSPVEADAHRYLAMGATFVAVGSDLGVFRMATQLLGDKFKGPDVVPIEAQY</sequence>
<dbReference type="FunFam" id="3.20.20.60:FF:000004">
    <property type="entry name" value="5-keto-4-deoxy-D-glucarate aldolase"/>
    <property type="match status" value="1"/>
</dbReference>
<evidence type="ECO:0000259" key="7">
    <source>
        <dbReference type="Pfam" id="PF03328"/>
    </source>
</evidence>
<dbReference type="Pfam" id="PF03328">
    <property type="entry name" value="HpcH_HpaI"/>
    <property type="match status" value="1"/>
</dbReference>
<dbReference type="SUPFAM" id="SSF51621">
    <property type="entry name" value="Phosphoenolpyruvate/pyruvate domain"/>
    <property type="match status" value="1"/>
</dbReference>
<evidence type="ECO:0000313" key="8">
    <source>
        <dbReference type="EMBL" id="NMM03242.1"/>
    </source>
</evidence>
<dbReference type="GO" id="GO:0005737">
    <property type="term" value="C:cytoplasm"/>
    <property type="evidence" value="ECO:0007669"/>
    <property type="project" value="UniProtKB-ARBA"/>
</dbReference>
<accession>A0A848ILQ5</accession>
<gene>
    <name evidence="8" type="primary">garL</name>
    <name evidence="8" type="ORF">HHL24_35750</name>
</gene>
<dbReference type="Gene3D" id="3.20.20.60">
    <property type="entry name" value="Phosphoenolpyruvate-binding domains"/>
    <property type="match status" value="1"/>
</dbReference>
<dbReference type="InterPro" id="IPR017648">
    <property type="entry name" value="GarL"/>
</dbReference>
<comment type="caution">
    <text evidence="8">The sequence shown here is derived from an EMBL/GenBank/DDBJ whole genome shotgun (WGS) entry which is preliminary data.</text>
</comment>
<dbReference type="PANTHER" id="PTHR30502">
    <property type="entry name" value="2-KETO-3-DEOXY-L-RHAMNONATE ALDOLASE"/>
    <property type="match status" value="1"/>
</dbReference>
<dbReference type="EMBL" id="JABBGJ010000050">
    <property type="protein sequence ID" value="NMM03242.1"/>
    <property type="molecule type" value="Genomic_DNA"/>
</dbReference>
<dbReference type="NCBIfam" id="NF007849">
    <property type="entry name" value="PRK10558.1"/>
    <property type="match status" value="1"/>
</dbReference>
<keyword evidence="2" id="KW-0460">Magnesium</keyword>